<evidence type="ECO:0000256" key="1">
    <source>
        <dbReference type="ARBA" id="ARBA00001946"/>
    </source>
</evidence>
<dbReference type="GO" id="GO:0003676">
    <property type="term" value="F:nucleic acid binding"/>
    <property type="evidence" value="ECO:0007669"/>
    <property type="project" value="InterPro"/>
</dbReference>
<dbReference type="EMBL" id="AP014608">
    <property type="protein sequence ID" value="BBA17071.1"/>
    <property type="molecule type" value="Genomic_DNA"/>
</dbReference>
<dbReference type="AlphaFoldDB" id="A0A224AIU8"/>
<organism evidence="5 6">
    <name type="scientific">Blattabacterium cuenoti STAT</name>
    <dbReference type="NCBI Taxonomy" id="1457030"/>
    <lineage>
        <taxon>Bacteria</taxon>
        <taxon>Pseudomonadati</taxon>
        <taxon>Bacteroidota</taxon>
        <taxon>Flavobacteriia</taxon>
        <taxon>Flavobacteriales</taxon>
        <taxon>Blattabacteriaceae</taxon>
        <taxon>Blattabacterium</taxon>
    </lineage>
</organism>
<keyword evidence="6" id="KW-1185">Reference proteome</keyword>
<dbReference type="Proteomes" id="UP000263619">
    <property type="component" value="Chromosome"/>
</dbReference>
<reference evidence="5 6" key="1">
    <citation type="submission" date="2014-06" db="EMBL/GenBank/DDBJ databases">
        <title>Genome sequence of the intracellular symbiont Blattabacterium cuenoti, strain STAT from the wood feeding cockroach Salganea taiwanensis taiwanensis.</title>
        <authorList>
            <person name="Kinjo Y."/>
            <person name="Ohkuma M."/>
            <person name="Tokuda G."/>
        </authorList>
    </citation>
    <scope>NUCLEOTIDE SEQUENCE [LARGE SCALE GENOMIC DNA]</scope>
    <source>
        <strain evidence="5 6">STAT</strain>
    </source>
</reference>
<dbReference type="GO" id="GO:0016788">
    <property type="term" value="F:hydrolase activity, acting on ester bonds"/>
    <property type="evidence" value="ECO:0007669"/>
    <property type="project" value="InterPro"/>
</dbReference>
<dbReference type="GO" id="GO:0004518">
    <property type="term" value="F:nuclease activity"/>
    <property type="evidence" value="ECO:0007669"/>
    <property type="project" value="UniProtKB-KW"/>
</dbReference>
<dbReference type="Pfam" id="PF08774">
    <property type="entry name" value="VRR_NUC"/>
    <property type="match status" value="1"/>
</dbReference>
<evidence type="ECO:0000256" key="2">
    <source>
        <dbReference type="ARBA" id="ARBA00022722"/>
    </source>
</evidence>
<protein>
    <recommendedName>
        <fullName evidence="4">VRR-NUC domain-containing protein</fullName>
    </recommendedName>
</protein>
<comment type="cofactor">
    <cofactor evidence="1">
        <name>Mg(2+)</name>
        <dbReference type="ChEBI" id="CHEBI:18420"/>
    </cofactor>
</comment>
<keyword evidence="2" id="KW-0540">Nuclease</keyword>
<feature type="domain" description="VRR-NUC" evidence="4">
    <location>
        <begin position="38"/>
        <end position="114"/>
    </location>
</feature>
<dbReference type="InterPro" id="IPR011856">
    <property type="entry name" value="tRNA_endonuc-like_dom_sf"/>
</dbReference>
<keyword evidence="3" id="KW-0378">Hydrolase</keyword>
<evidence type="ECO:0000313" key="5">
    <source>
        <dbReference type="EMBL" id="BBA17071.1"/>
    </source>
</evidence>
<gene>
    <name evidence="5" type="ORF">STAT_133</name>
</gene>
<proteinExistence type="predicted"/>
<evidence type="ECO:0000259" key="4">
    <source>
        <dbReference type="Pfam" id="PF08774"/>
    </source>
</evidence>
<accession>A0A224AIU8</accession>
<dbReference type="InterPro" id="IPR014883">
    <property type="entry name" value="VRR_NUC"/>
</dbReference>
<name>A0A224AIU8_9FLAO</name>
<evidence type="ECO:0000313" key="6">
    <source>
        <dbReference type="Proteomes" id="UP000263619"/>
    </source>
</evidence>
<sequence length="127" mass="15438">MNLKMKNWYKNFLGKEQLLHSSVCDYLDYKYPHIFYFHPHNESKRSFYERFLIKVMRLRPGMPDLLVPMPNFKKGITGMALEFKIKPNKLTRNQIKIMNILNSYNWNVNICYSFDQAKIYIDQYLKN</sequence>
<dbReference type="Gene3D" id="3.40.1350.10">
    <property type="match status" value="1"/>
</dbReference>
<evidence type="ECO:0000256" key="3">
    <source>
        <dbReference type="ARBA" id="ARBA00022801"/>
    </source>
</evidence>